<keyword evidence="5" id="KW-1185">Reference proteome</keyword>
<dbReference type="GO" id="GO:0016627">
    <property type="term" value="F:oxidoreductase activity, acting on the CH-CH group of donors"/>
    <property type="evidence" value="ECO:0007669"/>
    <property type="project" value="TreeGrafter"/>
</dbReference>
<dbReference type="Pfam" id="PF01243">
    <property type="entry name" value="PNPOx_N"/>
    <property type="match status" value="1"/>
</dbReference>
<gene>
    <name evidence="4" type="ORF">CC117_01830</name>
</gene>
<organism evidence="4 5">
    <name type="scientific">Parafrankia colletiae</name>
    <dbReference type="NCBI Taxonomy" id="573497"/>
    <lineage>
        <taxon>Bacteria</taxon>
        <taxon>Bacillati</taxon>
        <taxon>Actinomycetota</taxon>
        <taxon>Actinomycetes</taxon>
        <taxon>Frankiales</taxon>
        <taxon>Frankiaceae</taxon>
        <taxon>Parafrankia</taxon>
    </lineage>
</organism>
<comment type="caution">
    <text evidence="4">The sequence shown here is derived from an EMBL/GenBank/DDBJ whole genome shotgun (WGS) entry which is preliminary data.</text>
</comment>
<dbReference type="PANTHER" id="PTHR35176">
    <property type="entry name" value="HEME OXYGENASE HI_0854-RELATED"/>
    <property type="match status" value="1"/>
</dbReference>
<protein>
    <submittedName>
        <fullName evidence="4">Pyridoxamine 5'-phosphate oxidase</fullName>
    </submittedName>
</protein>
<dbReference type="Gene3D" id="2.30.110.10">
    <property type="entry name" value="Electron Transport, Fmn-binding Protein, Chain A"/>
    <property type="match status" value="1"/>
</dbReference>
<dbReference type="SUPFAM" id="SSF50475">
    <property type="entry name" value="FMN-binding split barrel"/>
    <property type="match status" value="1"/>
</dbReference>
<name>A0A1S1RKT4_9ACTN</name>
<dbReference type="Proteomes" id="UP000179627">
    <property type="component" value="Unassembled WGS sequence"/>
</dbReference>
<dbReference type="PANTHER" id="PTHR35176:SF6">
    <property type="entry name" value="HEME OXYGENASE HI_0854-RELATED"/>
    <property type="match status" value="1"/>
</dbReference>
<dbReference type="InterPro" id="IPR011576">
    <property type="entry name" value="Pyridox_Oxase_N"/>
</dbReference>
<keyword evidence="1" id="KW-0560">Oxidoreductase</keyword>
<dbReference type="OrthoDB" id="5115613at2"/>
<dbReference type="AlphaFoldDB" id="A0A1S1RKT4"/>
<feature type="compositionally biased region" description="Basic and acidic residues" evidence="2">
    <location>
        <begin position="162"/>
        <end position="175"/>
    </location>
</feature>
<dbReference type="GO" id="GO:0070967">
    <property type="term" value="F:coenzyme F420 binding"/>
    <property type="evidence" value="ECO:0007669"/>
    <property type="project" value="TreeGrafter"/>
</dbReference>
<sequence>MTTTGNTPTPTSWSTFEAAEPTFARGLGERFTAFRHHILATVRADGSPRASGIEAIFSLGELWLGGMPGARKSADLIRDPRFALHANPGPGTDMHGGDARVAGRALLVDDPDVRRRFVEEVDPPTPFDLFRVELTEAVRVRVEGEEMVLELWRPDGRGLRVLRRGNDDAPAREEPAAPATPAAT</sequence>
<dbReference type="RefSeq" id="WP_071081940.1">
    <property type="nucleotide sequence ID" value="NZ_MBLM01000002.1"/>
</dbReference>
<accession>A0A1S1RKT4</accession>
<dbReference type="EMBL" id="MBLM01000002">
    <property type="protein sequence ID" value="OHV46401.1"/>
    <property type="molecule type" value="Genomic_DNA"/>
</dbReference>
<evidence type="ECO:0000256" key="1">
    <source>
        <dbReference type="ARBA" id="ARBA00023002"/>
    </source>
</evidence>
<evidence type="ECO:0000256" key="2">
    <source>
        <dbReference type="SAM" id="MobiDB-lite"/>
    </source>
</evidence>
<proteinExistence type="predicted"/>
<evidence type="ECO:0000313" key="5">
    <source>
        <dbReference type="Proteomes" id="UP000179627"/>
    </source>
</evidence>
<feature type="domain" description="Pyridoxamine 5'-phosphate oxidase N-terminal" evidence="3">
    <location>
        <begin position="38"/>
        <end position="136"/>
    </location>
</feature>
<evidence type="ECO:0000259" key="3">
    <source>
        <dbReference type="Pfam" id="PF01243"/>
    </source>
</evidence>
<evidence type="ECO:0000313" key="4">
    <source>
        <dbReference type="EMBL" id="OHV46401.1"/>
    </source>
</evidence>
<dbReference type="InterPro" id="IPR052019">
    <property type="entry name" value="F420H2_bilvrd_red/Heme_oxyg"/>
</dbReference>
<dbReference type="InterPro" id="IPR012349">
    <property type="entry name" value="Split_barrel_FMN-bd"/>
</dbReference>
<feature type="region of interest" description="Disordered" evidence="2">
    <location>
        <begin position="162"/>
        <end position="184"/>
    </location>
</feature>
<reference evidence="5" key="1">
    <citation type="submission" date="2016-07" db="EMBL/GenBank/DDBJ databases">
        <title>Sequence Frankia sp. strain CcI1.17.</title>
        <authorList>
            <person name="Ghodhbane-Gtari F."/>
            <person name="Swanson E."/>
            <person name="Gueddou A."/>
            <person name="Morris K."/>
            <person name="Hezbri K."/>
            <person name="Ktari A."/>
            <person name="Nouioui I."/>
            <person name="Abebe-Akele F."/>
            <person name="Simpson S."/>
            <person name="Thomas K."/>
            <person name="Gtari M."/>
            <person name="Tisa L.S."/>
            <person name="Hurst S."/>
        </authorList>
    </citation>
    <scope>NUCLEOTIDE SEQUENCE [LARGE SCALE GENOMIC DNA]</scope>
    <source>
        <strain evidence="5">Cc1.17</strain>
    </source>
</reference>
<dbReference type="GO" id="GO:0005829">
    <property type="term" value="C:cytosol"/>
    <property type="evidence" value="ECO:0007669"/>
    <property type="project" value="TreeGrafter"/>
</dbReference>